<dbReference type="Proteomes" id="UP001164743">
    <property type="component" value="Chromosome 7A"/>
</dbReference>
<reference evidence="1" key="1">
    <citation type="submission" date="2022-10" db="EMBL/GenBank/DDBJ databases">
        <title>Puccinia triticina Genome sequencing and assembly.</title>
        <authorList>
            <person name="Li C."/>
        </authorList>
    </citation>
    <scope>NUCLEOTIDE SEQUENCE</scope>
    <source>
        <strain evidence="1">Pt15</strain>
    </source>
</reference>
<keyword evidence="2" id="KW-1185">Reference proteome</keyword>
<organism evidence="1 2">
    <name type="scientific">Puccinia triticina</name>
    <dbReference type="NCBI Taxonomy" id="208348"/>
    <lineage>
        <taxon>Eukaryota</taxon>
        <taxon>Fungi</taxon>
        <taxon>Dikarya</taxon>
        <taxon>Basidiomycota</taxon>
        <taxon>Pucciniomycotina</taxon>
        <taxon>Pucciniomycetes</taxon>
        <taxon>Pucciniales</taxon>
        <taxon>Pucciniaceae</taxon>
        <taxon>Puccinia</taxon>
    </lineage>
</organism>
<evidence type="ECO:0000313" key="2">
    <source>
        <dbReference type="Proteomes" id="UP001164743"/>
    </source>
</evidence>
<sequence length="93" mass="11462">MFKKIMPSDIILEMIERVLFLKDDLDWADKKRDFPAPFYLTIKQDWRVEEAFERIVDRVQTMTRFLEANGIPRRFRDRCLMHLIFLSIQKRIR</sequence>
<evidence type="ECO:0000313" key="1">
    <source>
        <dbReference type="EMBL" id="WAQ86937.1"/>
    </source>
</evidence>
<dbReference type="EMBL" id="CP110427">
    <property type="protein sequence ID" value="WAQ86937.1"/>
    <property type="molecule type" value="Genomic_DNA"/>
</dbReference>
<protein>
    <submittedName>
        <fullName evidence="1">Uncharacterized protein</fullName>
    </submittedName>
</protein>
<proteinExistence type="predicted"/>
<gene>
    <name evidence="1" type="ORF">PtA15_7A666</name>
</gene>
<dbReference type="RefSeq" id="XP_053022492.1">
    <property type="nucleotide sequence ID" value="XM_053171296.1"/>
</dbReference>
<accession>A0ABY7CW38</accession>
<name>A0ABY7CW38_9BASI</name>
<dbReference type="GeneID" id="77812191"/>